<gene>
    <name evidence="4" type="ORF">GCM10023258_36330</name>
</gene>
<dbReference type="Pfam" id="PF00583">
    <property type="entry name" value="Acetyltransf_1"/>
    <property type="match status" value="1"/>
</dbReference>
<dbReference type="PANTHER" id="PTHR43420">
    <property type="entry name" value="ACETYLTRANSFERASE"/>
    <property type="match status" value="1"/>
</dbReference>
<evidence type="ECO:0000256" key="1">
    <source>
        <dbReference type="ARBA" id="ARBA00022679"/>
    </source>
</evidence>
<dbReference type="PROSITE" id="PS51186">
    <property type="entry name" value="GNAT"/>
    <property type="match status" value="2"/>
</dbReference>
<proteinExistence type="predicted"/>
<name>A0ABP9JN52_9MICO</name>
<keyword evidence="2" id="KW-0012">Acyltransferase</keyword>
<feature type="domain" description="N-acetyltransferase" evidence="3">
    <location>
        <begin position="205"/>
        <end position="348"/>
    </location>
</feature>
<protein>
    <recommendedName>
        <fullName evidence="3">N-acetyltransferase domain-containing protein</fullName>
    </recommendedName>
</protein>
<dbReference type="InterPro" id="IPR016181">
    <property type="entry name" value="Acyl_CoA_acyltransferase"/>
</dbReference>
<dbReference type="Proteomes" id="UP001500427">
    <property type="component" value="Unassembled WGS sequence"/>
</dbReference>
<reference evidence="5" key="1">
    <citation type="journal article" date="2019" name="Int. J. Syst. Evol. Microbiol.">
        <title>The Global Catalogue of Microorganisms (GCM) 10K type strain sequencing project: providing services to taxonomists for standard genome sequencing and annotation.</title>
        <authorList>
            <consortium name="The Broad Institute Genomics Platform"/>
            <consortium name="The Broad Institute Genome Sequencing Center for Infectious Disease"/>
            <person name="Wu L."/>
            <person name="Ma J."/>
        </authorList>
    </citation>
    <scope>NUCLEOTIDE SEQUENCE [LARGE SCALE GENOMIC DNA]</scope>
    <source>
        <strain evidence="5">JCM 17687</strain>
    </source>
</reference>
<dbReference type="EMBL" id="BAABIW010000026">
    <property type="protein sequence ID" value="GAA5034957.1"/>
    <property type="molecule type" value="Genomic_DNA"/>
</dbReference>
<dbReference type="SUPFAM" id="SSF55729">
    <property type="entry name" value="Acyl-CoA N-acyltransferases (Nat)"/>
    <property type="match status" value="2"/>
</dbReference>
<feature type="domain" description="N-acetyltransferase" evidence="3">
    <location>
        <begin position="24"/>
        <end position="168"/>
    </location>
</feature>
<evidence type="ECO:0000256" key="2">
    <source>
        <dbReference type="ARBA" id="ARBA00023315"/>
    </source>
</evidence>
<dbReference type="Gene3D" id="3.40.630.30">
    <property type="match status" value="1"/>
</dbReference>
<sequence>MRPRLLLGSDGAVLTTRRLTADDPLLRDWHEAVRDAHLADREPAWWESWEATRTYLARPADRTAYVIVAALDGGVVVGGAEVSLPLVDDTDTLSVVLGVRPVHRRRGAGDLVAAEVRAVAREHGRTVAQTEVYVPAGVAFEDWCGGAFARRHGLGSVSAEDRLLVDLPYDPDRLGRLTDAAQVPEGYRVVSFTGPCPDDLAPEWARMRTQMNEDVPTGELTRSASVVDVERIRTSDVRMAEQGWTKVRSVVLTADGGGAGYTELFVSAHDPDFVLQDDTLVDRAHRGRGLGAALKAANLRQLASLGERVAGRRWLQTHTEQGNVAMQRTNERFGFRRVDVLHECEGAV</sequence>
<dbReference type="InterPro" id="IPR050680">
    <property type="entry name" value="YpeA/RimI_acetyltransf"/>
</dbReference>
<accession>A0ABP9JN52</accession>
<evidence type="ECO:0000313" key="4">
    <source>
        <dbReference type="EMBL" id="GAA5034957.1"/>
    </source>
</evidence>
<organism evidence="4 5">
    <name type="scientific">Terrabacter aeriphilus</name>
    <dbReference type="NCBI Taxonomy" id="515662"/>
    <lineage>
        <taxon>Bacteria</taxon>
        <taxon>Bacillati</taxon>
        <taxon>Actinomycetota</taxon>
        <taxon>Actinomycetes</taxon>
        <taxon>Micrococcales</taxon>
        <taxon>Intrasporangiaceae</taxon>
        <taxon>Terrabacter</taxon>
    </lineage>
</organism>
<evidence type="ECO:0000313" key="5">
    <source>
        <dbReference type="Proteomes" id="UP001500427"/>
    </source>
</evidence>
<keyword evidence="1" id="KW-0808">Transferase</keyword>
<comment type="caution">
    <text evidence="4">The sequence shown here is derived from an EMBL/GenBank/DDBJ whole genome shotgun (WGS) entry which is preliminary data.</text>
</comment>
<dbReference type="PANTHER" id="PTHR43420:SF44">
    <property type="entry name" value="ACETYLTRANSFERASE YPEA"/>
    <property type="match status" value="1"/>
</dbReference>
<keyword evidence="5" id="KW-1185">Reference proteome</keyword>
<evidence type="ECO:0000259" key="3">
    <source>
        <dbReference type="PROSITE" id="PS51186"/>
    </source>
</evidence>
<dbReference type="InterPro" id="IPR000182">
    <property type="entry name" value="GNAT_dom"/>
</dbReference>